<feature type="chain" id="PRO_5040186334" evidence="2">
    <location>
        <begin position="24"/>
        <end position="168"/>
    </location>
</feature>
<feature type="signal peptide" evidence="2">
    <location>
        <begin position="1"/>
        <end position="23"/>
    </location>
</feature>
<accession>A0A9P0APL5</accession>
<evidence type="ECO:0000256" key="1">
    <source>
        <dbReference type="SAM" id="MobiDB-lite"/>
    </source>
</evidence>
<keyword evidence="2" id="KW-0732">Signal</keyword>
<feature type="region of interest" description="Disordered" evidence="1">
    <location>
        <begin position="137"/>
        <end position="168"/>
    </location>
</feature>
<name>A0A9P0APL5_BRAAE</name>
<reference evidence="3" key="1">
    <citation type="submission" date="2021-12" db="EMBL/GenBank/DDBJ databases">
        <authorList>
            <person name="King R."/>
        </authorList>
    </citation>
    <scope>NUCLEOTIDE SEQUENCE</scope>
</reference>
<proteinExistence type="predicted"/>
<feature type="compositionally biased region" description="Low complexity" evidence="1">
    <location>
        <begin position="69"/>
        <end position="82"/>
    </location>
</feature>
<keyword evidence="4" id="KW-1185">Reference proteome</keyword>
<sequence length="168" mass="18828">MSIFVLFLLQAILSALVALSTHASAFFWSSQSSPQHTLQVYPRRILPGPVLLVEADPQYQQVPMQGPPQNAYSSPQYSNNQYSASQYSASQYSAPSQAHQQFNAAPSIEGVQYVPCFCPAASDNKFEQPIPASEFYSRPMYQVLQPHQQQQQQQQQQSSTNPETNKKQ</sequence>
<organism evidence="3 4">
    <name type="scientific">Brassicogethes aeneus</name>
    <name type="common">Rape pollen beetle</name>
    <name type="synonym">Meligethes aeneus</name>
    <dbReference type="NCBI Taxonomy" id="1431903"/>
    <lineage>
        <taxon>Eukaryota</taxon>
        <taxon>Metazoa</taxon>
        <taxon>Ecdysozoa</taxon>
        <taxon>Arthropoda</taxon>
        <taxon>Hexapoda</taxon>
        <taxon>Insecta</taxon>
        <taxon>Pterygota</taxon>
        <taxon>Neoptera</taxon>
        <taxon>Endopterygota</taxon>
        <taxon>Coleoptera</taxon>
        <taxon>Polyphaga</taxon>
        <taxon>Cucujiformia</taxon>
        <taxon>Nitidulidae</taxon>
        <taxon>Meligethinae</taxon>
        <taxon>Brassicogethes</taxon>
    </lineage>
</organism>
<evidence type="ECO:0000313" key="3">
    <source>
        <dbReference type="EMBL" id="CAH0545674.1"/>
    </source>
</evidence>
<feature type="compositionally biased region" description="Low complexity" evidence="1">
    <location>
        <begin position="148"/>
        <end position="157"/>
    </location>
</feature>
<dbReference type="AlphaFoldDB" id="A0A9P0APL5"/>
<evidence type="ECO:0000256" key="2">
    <source>
        <dbReference type="SAM" id="SignalP"/>
    </source>
</evidence>
<dbReference type="Proteomes" id="UP001154078">
    <property type="component" value="Chromosome 1"/>
</dbReference>
<evidence type="ECO:0000313" key="4">
    <source>
        <dbReference type="Proteomes" id="UP001154078"/>
    </source>
</evidence>
<protein>
    <submittedName>
        <fullName evidence="3">Uncharacterized protein</fullName>
    </submittedName>
</protein>
<feature type="compositionally biased region" description="Polar residues" evidence="1">
    <location>
        <begin position="158"/>
        <end position="168"/>
    </location>
</feature>
<gene>
    <name evidence="3" type="ORF">MELIAE_LOCUS37</name>
</gene>
<dbReference type="EMBL" id="OV121132">
    <property type="protein sequence ID" value="CAH0545674.1"/>
    <property type="molecule type" value="Genomic_DNA"/>
</dbReference>
<feature type="region of interest" description="Disordered" evidence="1">
    <location>
        <begin position="62"/>
        <end position="82"/>
    </location>
</feature>